<dbReference type="Pfam" id="PF13643">
    <property type="entry name" value="DUF4145"/>
    <property type="match status" value="1"/>
</dbReference>
<dbReference type="EMBL" id="BK015859">
    <property type="protein sequence ID" value="DAD70047.1"/>
    <property type="molecule type" value="Genomic_DNA"/>
</dbReference>
<proteinExistence type="predicted"/>
<evidence type="ECO:0000313" key="2">
    <source>
        <dbReference type="EMBL" id="DAD70047.1"/>
    </source>
</evidence>
<name>A0A8S5LJM0_9CAUD</name>
<sequence length="216" mass="24556">MYKYVAPSLDVDAFTCPYCNTLAQQVQKLVTFTYYDDCYIYSGNIDGDIKVCITTCKACKNYHIWCNDKMLVPSTSNIPLPYEDMPKDIKDLYNEAREVFPHSKKATAALLRLALQKLCIHLGEKGKNINDDIASLVKKGLPVQVQKALDYVRVTGNNSVHPGEMNIDDNDDICSRLFSMLNFIVDRMIIQPKKIEEAFDFLPENAKAAIDKRDNK</sequence>
<dbReference type="InterPro" id="IPR025285">
    <property type="entry name" value="DUF4145"/>
</dbReference>
<accession>A0A8S5LJM0</accession>
<evidence type="ECO:0000259" key="1">
    <source>
        <dbReference type="Pfam" id="PF13643"/>
    </source>
</evidence>
<feature type="domain" description="DUF4145" evidence="1">
    <location>
        <begin position="94"/>
        <end position="171"/>
    </location>
</feature>
<reference evidence="2" key="1">
    <citation type="journal article" date="2021" name="Proc. Natl. Acad. Sci. U.S.A.">
        <title>A Catalog of Tens of Thousands of Viruses from Human Metagenomes Reveals Hidden Associations with Chronic Diseases.</title>
        <authorList>
            <person name="Tisza M.J."/>
            <person name="Buck C.B."/>
        </authorList>
    </citation>
    <scope>NUCLEOTIDE SEQUENCE</scope>
    <source>
        <strain evidence="2">Ct6F13</strain>
    </source>
</reference>
<protein>
    <recommendedName>
        <fullName evidence="1">DUF4145 domain-containing protein</fullName>
    </recommendedName>
</protein>
<organism evidence="2">
    <name type="scientific">Myoviridae sp. ct6F13</name>
    <dbReference type="NCBI Taxonomy" id="2827602"/>
    <lineage>
        <taxon>Viruses</taxon>
        <taxon>Duplodnaviria</taxon>
        <taxon>Heunggongvirae</taxon>
        <taxon>Uroviricota</taxon>
        <taxon>Caudoviricetes</taxon>
    </lineage>
</organism>